<dbReference type="Proteomes" id="UP000836597">
    <property type="component" value="Chromosome"/>
</dbReference>
<protein>
    <submittedName>
        <fullName evidence="6">Flagella basal body rod protein</fullName>
    </submittedName>
    <submittedName>
        <fullName evidence="7">Flagellar basal-body rod protein FlgG</fullName>
    </submittedName>
</protein>
<keyword evidence="6" id="KW-0282">Flagellum</keyword>
<dbReference type="KEGG" id="aacx:DEACI_3733"/>
<evidence type="ECO:0000256" key="1">
    <source>
        <dbReference type="ARBA" id="ARBA00009677"/>
    </source>
</evidence>
<dbReference type="Pfam" id="PF00460">
    <property type="entry name" value="Flg_bb_rod"/>
    <property type="match status" value="1"/>
</dbReference>
<evidence type="ECO:0000259" key="4">
    <source>
        <dbReference type="Pfam" id="PF06429"/>
    </source>
</evidence>
<dbReference type="PANTHER" id="PTHR30435:SF19">
    <property type="entry name" value="FLAGELLAR BASAL-BODY ROD PROTEIN FLGG"/>
    <property type="match status" value="1"/>
</dbReference>
<accession>A0A8S0X6Z6</accession>
<dbReference type="EMBL" id="LR746496">
    <property type="protein sequence ID" value="CAA7602910.1"/>
    <property type="molecule type" value="Genomic_DNA"/>
</dbReference>
<gene>
    <name evidence="7" type="ORF">DEACI_0211</name>
    <name evidence="6" type="ORF">DEACI_3733</name>
</gene>
<dbReference type="SUPFAM" id="SSF117143">
    <property type="entry name" value="Flagellar hook protein flgE"/>
    <property type="match status" value="1"/>
</dbReference>
<dbReference type="InterPro" id="IPR001444">
    <property type="entry name" value="Flag_bb_rod_N"/>
</dbReference>
<dbReference type="EMBL" id="CDGJ01000003">
    <property type="protein sequence ID" value="CEJ05791.1"/>
    <property type="molecule type" value="Genomic_DNA"/>
</dbReference>
<evidence type="ECO:0000313" key="7">
    <source>
        <dbReference type="EMBL" id="CEJ05791.1"/>
    </source>
</evidence>
<proteinExistence type="inferred from homology"/>
<dbReference type="AlphaFoldDB" id="A0A8S0X6Z6"/>
<dbReference type="GO" id="GO:0071978">
    <property type="term" value="P:bacterial-type flagellum-dependent swarming motility"/>
    <property type="evidence" value="ECO:0007669"/>
    <property type="project" value="TreeGrafter"/>
</dbReference>
<dbReference type="NCBIfam" id="TIGR03506">
    <property type="entry name" value="FlgEFG_subfam"/>
    <property type="match status" value="2"/>
</dbReference>
<reference evidence="7" key="1">
    <citation type="submission" date="2014-11" db="EMBL/GenBank/DDBJ databases">
        <authorList>
            <person name="Hornung B.V."/>
        </authorList>
    </citation>
    <scope>NUCLEOTIDE SEQUENCE</scope>
    <source>
        <strain evidence="7">INE</strain>
    </source>
</reference>
<evidence type="ECO:0000313" key="8">
    <source>
        <dbReference type="Proteomes" id="UP001071230"/>
    </source>
</evidence>
<organism evidence="6">
    <name type="scientific">Acididesulfobacillus acetoxydans</name>
    <dbReference type="NCBI Taxonomy" id="1561005"/>
    <lineage>
        <taxon>Bacteria</taxon>
        <taxon>Bacillati</taxon>
        <taxon>Bacillota</taxon>
        <taxon>Clostridia</taxon>
        <taxon>Eubacteriales</taxon>
        <taxon>Peptococcaceae</taxon>
        <taxon>Acididesulfobacillus</taxon>
    </lineage>
</organism>
<feature type="domain" description="Flagellar basal body rod protein N-terminal" evidence="3">
    <location>
        <begin position="6"/>
        <end position="34"/>
    </location>
</feature>
<keyword evidence="6" id="KW-0966">Cell projection</keyword>
<sequence length="267" mass="27313">MQILGTAASGLRAQQLSLDLTADNMANVNTPGYKAAEMDFAEALAVPAAGATRPGSVSAGAGTAGGQVDLGTGVLERATGRNLAQGDIYAAANPLDLAIEGAGYFRVALPNGQIAYTRAGAFRLDANRQIVDSRGHALVPGVKLPPGSGALTVTADGQIKVTDLQGREQTVGQIELAAFPNPESLQDIGNNLLLPQANTGPVQTGRPGATAGNAALGFIHGGALEQSNVSLADTMADLVKVQRAYQLNARMVEDGDQMWAIADSIRA</sequence>
<name>A0A8S0X6Z6_9FIRM</name>
<dbReference type="RefSeq" id="WP_277350695.1">
    <property type="nucleotide sequence ID" value="NZ_CDGJ01000003.1"/>
</dbReference>
<reference evidence="6" key="2">
    <citation type="submission" date="2020-01" db="EMBL/GenBank/DDBJ databases">
        <authorList>
            <person name="Hornung B."/>
        </authorList>
    </citation>
    <scope>NUCLEOTIDE SEQUENCE</scope>
    <source>
        <strain evidence="6">PacBioINE</strain>
    </source>
</reference>
<dbReference type="InterPro" id="IPR010930">
    <property type="entry name" value="Flg_bb/hook_C_dom"/>
</dbReference>
<dbReference type="Pfam" id="PF06429">
    <property type="entry name" value="Flg_bbr_C"/>
    <property type="match status" value="1"/>
</dbReference>
<comment type="subcellular location">
    <subcellularLocation>
        <location evidence="2">Bacterial flagellum basal body</location>
    </subcellularLocation>
</comment>
<feature type="domain" description="Flagellar basal-body/hook protein C-terminal" evidence="4">
    <location>
        <begin position="222"/>
        <end position="262"/>
    </location>
</feature>
<dbReference type="InterPro" id="IPR020013">
    <property type="entry name" value="Flagellar_FlgE/F/G"/>
</dbReference>
<comment type="similarity">
    <text evidence="1 2">Belongs to the flagella basal body rod proteins family.</text>
</comment>
<evidence type="ECO:0000313" key="6">
    <source>
        <dbReference type="EMBL" id="CAA7602910.1"/>
    </source>
</evidence>
<keyword evidence="6" id="KW-0969">Cilium</keyword>
<evidence type="ECO:0000259" key="3">
    <source>
        <dbReference type="Pfam" id="PF00460"/>
    </source>
</evidence>
<keyword evidence="8" id="KW-1185">Reference proteome</keyword>
<feature type="domain" description="Flagellar hook protein FlgE/F/G-like D1" evidence="5">
    <location>
        <begin position="98"/>
        <end position="161"/>
    </location>
</feature>
<dbReference type="InterPro" id="IPR053967">
    <property type="entry name" value="LlgE_F_G-like_D1"/>
</dbReference>
<dbReference type="Pfam" id="PF22692">
    <property type="entry name" value="LlgE_F_G_D1"/>
    <property type="match status" value="1"/>
</dbReference>
<dbReference type="Proteomes" id="UP001071230">
    <property type="component" value="Unassembled WGS sequence"/>
</dbReference>
<evidence type="ECO:0000256" key="2">
    <source>
        <dbReference type="RuleBase" id="RU362116"/>
    </source>
</evidence>
<evidence type="ECO:0000259" key="5">
    <source>
        <dbReference type="Pfam" id="PF22692"/>
    </source>
</evidence>
<dbReference type="InterPro" id="IPR037925">
    <property type="entry name" value="FlgE/F/G-like"/>
</dbReference>
<dbReference type="GO" id="GO:0009425">
    <property type="term" value="C:bacterial-type flagellum basal body"/>
    <property type="evidence" value="ECO:0007669"/>
    <property type="project" value="UniProtKB-SubCell"/>
</dbReference>
<keyword evidence="2" id="KW-0975">Bacterial flagellum</keyword>
<dbReference type="PANTHER" id="PTHR30435">
    <property type="entry name" value="FLAGELLAR PROTEIN"/>
    <property type="match status" value="1"/>
</dbReference>